<dbReference type="AlphaFoldDB" id="A0A015YUA3"/>
<dbReference type="InterPro" id="IPR013320">
    <property type="entry name" value="ConA-like_dom_sf"/>
</dbReference>
<dbReference type="EMBL" id="JGDJ01000288">
    <property type="protein sequence ID" value="EXZ26324.1"/>
    <property type="molecule type" value="Genomic_DNA"/>
</dbReference>
<organism evidence="2 3">
    <name type="scientific">Bacteroides fragilis str. S36L11</name>
    <dbReference type="NCBI Taxonomy" id="1339327"/>
    <lineage>
        <taxon>Bacteria</taxon>
        <taxon>Pseudomonadati</taxon>
        <taxon>Bacteroidota</taxon>
        <taxon>Bacteroidia</taxon>
        <taxon>Bacteroidales</taxon>
        <taxon>Bacteroidaceae</taxon>
        <taxon>Bacteroides</taxon>
    </lineage>
</organism>
<protein>
    <recommendedName>
        <fullName evidence="1">PKD domain-containing protein</fullName>
    </recommendedName>
</protein>
<name>A0A015YUA3_BACFG</name>
<dbReference type="PROSITE" id="PS50093">
    <property type="entry name" value="PKD"/>
    <property type="match status" value="1"/>
</dbReference>
<dbReference type="InterPro" id="IPR000601">
    <property type="entry name" value="PKD_dom"/>
</dbReference>
<sequence>MDKNMILHLPFDDPDGSIAYDFSQYRNDATLSDGADFSKKSKVGKSLALNGTGECETARSIPFSGNFTLCFWVLPVSQKLGWVLNMPGIDNYKEQWLDVMPDGWIFFAFVKSGNMFTVYENTTRIFSEILPKTPTGLSINDQSLFGTKALLDEVKLFDVAKEPREIFELQKDTDVEYFIDGKNFKEFGVFVSKSAGLVGRLERKEALQVNWDNYHGIVRDKKRPRYKERNITLDCFIEASGRAAYVEWVNLFFSQFDAEGNHRLRVDYDGKAKPLVYEVELLDEADPEKSWGQYSNDLMVGTFRLKLVEDEPVKKVLRYIGGTANGKATITVTSSKLLNIYWGDGTHTYDVSGSEQTIEHTYVTPGEYEIIVSGVIEDIEKFETNAIVIWELLK</sequence>
<evidence type="ECO:0000313" key="2">
    <source>
        <dbReference type="EMBL" id="EXZ26324.1"/>
    </source>
</evidence>
<proteinExistence type="predicted"/>
<dbReference type="Proteomes" id="UP000022082">
    <property type="component" value="Unassembled WGS sequence"/>
</dbReference>
<evidence type="ECO:0000259" key="1">
    <source>
        <dbReference type="PROSITE" id="PS50093"/>
    </source>
</evidence>
<dbReference type="GeneID" id="82188845"/>
<evidence type="ECO:0000313" key="3">
    <source>
        <dbReference type="Proteomes" id="UP000022082"/>
    </source>
</evidence>
<accession>A0A015YUA3</accession>
<dbReference type="GO" id="GO:0005975">
    <property type="term" value="P:carbohydrate metabolic process"/>
    <property type="evidence" value="ECO:0007669"/>
    <property type="project" value="UniProtKB-ARBA"/>
</dbReference>
<dbReference type="Gene3D" id="2.60.120.200">
    <property type="match status" value="1"/>
</dbReference>
<comment type="caution">
    <text evidence="2">The sequence shown here is derived from an EMBL/GenBank/DDBJ whole genome shotgun (WGS) entry which is preliminary data.</text>
</comment>
<dbReference type="GO" id="GO:0004553">
    <property type="term" value="F:hydrolase activity, hydrolyzing O-glycosyl compounds"/>
    <property type="evidence" value="ECO:0007669"/>
    <property type="project" value="UniProtKB-ARBA"/>
</dbReference>
<gene>
    <name evidence="2" type="ORF">M136_4461</name>
</gene>
<dbReference type="SUPFAM" id="SSF49899">
    <property type="entry name" value="Concanavalin A-like lectins/glucanases"/>
    <property type="match status" value="1"/>
</dbReference>
<dbReference type="PATRIC" id="fig|1339327.3.peg.4948"/>
<reference evidence="2 3" key="1">
    <citation type="submission" date="2014-02" db="EMBL/GenBank/DDBJ databases">
        <authorList>
            <person name="Sears C."/>
            <person name="Carroll K."/>
            <person name="Sack B.R."/>
            <person name="Qadri F."/>
            <person name="Myers L.L."/>
            <person name="Chung G.-T."/>
            <person name="Escheverria P."/>
            <person name="Fraser C.M."/>
            <person name="Sadzewicz L."/>
            <person name="Shefchek K.A."/>
            <person name="Tallon L."/>
            <person name="Das S.P."/>
            <person name="Daugherty S."/>
            <person name="Mongodin E.F."/>
        </authorList>
    </citation>
    <scope>NUCLEOTIDE SEQUENCE [LARGE SCALE GENOMIC DNA]</scope>
    <source>
        <strain evidence="2 3">S36L11</strain>
    </source>
</reference>
<feature type="domain" description="PKD" evidence="1">
    <location>
        <begin position="343"/>
        <end position="373"/>
    </location>
</feature>
<dbReference type="RefSeq" id="WP_008642527.1">
    <property type="nucleotide sequence ID" value="NZ_JGDJ01000288.1"/>
</dbReference>